<comment type="caution">
    <text evidence="1">The sequence shown here is derived from an EMBL/GenBank/DDBJ whole genome shotgun (WGS) entry which is preliminary data.</text>
</comment>
<accession>A0ACB7SQM4</accession>
<reference evidence="1" key="1">
    <citation type="submission" date="2020-05" db="EMBL/GenBank/DDBJ databases">
        <title>Large-scale comparative analyses of tick genomes elucidate their genetic diversity and vector capacities.</title>
        <authorList>
            <person name="Jia N."/>
            <person name="Wang J."/>
            <person name="Shi W."/>
            <person name="Du L."/>
            <person name="Sun Y."/>
            <person name="Zhan W."/>
            <person name="Jiang J."/>
            <person name="Wang Q."/>
            <person name="Zhang B."/>
            <person name="Ji P."/>
            <person name="Sakyi L.B."/>
            <person name="Cui X."/>
            <person name="Yuan T."/>
            <person name="Jiang B."/>
            <person name="Yang W."/>
            <person name="Lam T.T.-Y."/>
            <person name="Chang Q."/>
            <person name="Ding S."/>
            <person name="Wang X."/>
            <person name="Zhu J."/>
            <person name="Ruan X."/>
            <person name="Zhao L."/>
            <person name="Wei J."/>
            <person name="Que T."/>
            <person name="Du C."/>
            <person name="Cheng J."/>
            <person name="Dai P."/>
            <person name="Han X."/>
            <person name="Huang E."/>
            <person name="Gao Y."/>
            <person name="Liu J."/>
            <person name="Shao H."/>
            <person name="Ye R."/>
            <person name="Li L."/>
            <person name="Wei W."/>
            <person name="Wang X."/>
            <person name="Wang C."/>
            <person name="Yang T."/>
            <person name="Huo Q."/>
            <person name="Li W."/>
            <person name="Guo W."/>
            <person name="Chen H."/>
            <person name="Zhou L."/>
            <person name="Ni X."/>
            <person name="Tian J."/>
            <person name="Zhou Y."/>
            <person name="Sheng Y."/>
            <person name="Liu T."/>
            <person name="Pan Y."/>
            <person name="Xia L."/>
            <person name="Li J."/>
            <person name="Zhao F."/>
            <person name="Cao W."/>
        </authorList>
    </citation>
    <scope>NUCLEOTIDE SEQUENCE</scope>
    <source>
        <strain evidence="1">Hyas-2018</strain>
    </source>
</reference>
<protein>
    <submittedName>
        <fullName evidence="1">Uncharacterized protein</fullName>
    </submittedName>
</protein>
<sequence>MEATHAGILETEATYAAPSAINDSHSPPKLQRGRDLQPLWQNHNRPMEVSGSFASQGAEDWFPTRTTAAKPVPSTRAATAARYRSRSYPYKAPDDRRTAHGVCIAEPYIESNFQGINRLSDYGTRTHPQQSRAQKFQASPKSCFDEAAVRDVCWIGFDMRTLGSEVRA</sequence>
<proteinExistence type="predicted"/>
<dbReference type="Proteomes" id="UP000821845">
    <property type="component" value="Chromosome 3"/>
</dbReference>
<gene>
    <name evidence="1" type="ORF">HPB50_015023</name>
</gene>
<name>A0ACB7SQM4_HYAAI</name>
<dbReference type="EMBL" id="CM023483">
    <property type="protein sequence ID" value="KAH6936231.1"/>
    <property type="molecule type" value="Genomic_DNA"/>
</dbReference>
<evidence type="ECO:0000313" key="1">
    <source>
        <dbReference type="EMBL" id="KAH6936231.1"/>
    </source>
</evidence>
<keyword evidence="2" id="KW-1185">Reference proteome</keyword>
<organism evidence="1 2">
    <name type="scientific">Hyalomma asiaticum</name>
    <name type="common">Tick</name>
    <dbReference type="NCBI Taxonomy" id="266040"/>
    <lineage>
        <taxon>Eukaryota</taxon>
        <taxon>Metazoa</taxon>
        <taxon>Ecdysozoa</taxon>
        <taxon>Arthropoda</taxon>
        <taxon>Chelicerata</taxon>
        <taxon>Arachnida</taxon>
        <taxon>Acari</taxon>
        <taxon>Parasitiformes</taxon>
        <taxon>Ixodida</taxon>
        <taxon>Ixodoidea</taxon>
        <taxon>Ixodidae</taxon>
        <taxon>Hyalomminae</taxon>
        <taxon>Hyalomma</taxon>
    </lineage>
</organism>
<evidence type="ECO:0000313" key="2">
    <source>
        <dbReference type="Proteomes" id="UP000821845"/>
    </source>
</evidence>